<dbReference type="InterPro" id="IPR010279">
    <property type="entry name" value="YqjD/ElaB"/>
</dbReference>
<dbReference type="RefSeq" id="WP_273673142.1">
    <property type="nucleotide sequence ID" value="NZ_JAQQXR010000008.1"/>
</dbReference>
<gene>
    <name evidence="3" type="ORF">OIK44_19485</name>
</gene>
<dbReference type="Pfam" id="PF19029">
    <property type="entry name" value="DUF883_C"/>
    <property type="match status" value="1"/>
</dbReference>
<accession>A0ABT5K450</accession>
<dbReference type="InterPro" id="IPR043605">
    <property type="entry name" value="DUF883_C"/>
</dbReference>
<protein>
    <submittedName>
        <fullName evidence="3">DUF883 family protein</fullName>
    </submittedName>
</protein>
<proteinExistence type="predicted"/>
<evidence type="ECO:0000313" key="3">
    <source>
        <dbReference type="EMBL" id="MDC8759772.1"/>
    </source>
</evidence>
<organism evidence="3 4">
    <name type="scientific">Janthinobacterium fluminis</name>
    <dbReference type="NCBI Taxonomy" id="2987524"/>
    <lineage>
        <taxon>Bacteria</taxon>
        <taxon>Pseudomonadati</taxon>
        <taxon>Pseudomonadota</taxon>
        <taxon>Betaproteobacteria</taxon>
        <taxon>Burkholderiales</taxon>
        <taxon>Oxalobacteraceae</taxon>
        <taxon>Janthinobacterium</taxon>
    </lineage>
</organism>
<feature type="domain" description="DUF883" evidence="2">
    <location>
        <begin position="91"/>
        <end position="120"/>
    </location>
</feature>
<name>A0ABT5K450_9BURK</name>
<dbReference type="Proteomes" id="UP001221208">
    <property type="component" value="Unassembled WGS sequence"/>
</dbReference>
<dbReference type="PANTHER" id="PTHR35893">
    <property type="entry name" value="INNER MEMBRANE PROTEIN-RELATED"/>
    <property type="match status" value="1"/>
</dbReference>
<sequence length="120" mass="12916">MNSTHPSGNGGDSGAELNAHSGSDAREKLMNDMKHIIHEAEDWLSSGAAHSGEELQAVKERFEDTLRTAKTDLLRVEANMLAKTKLAAQATDTYVKDNPWKSVGLGAAVGIVFGLLISRR</sequence>
<evidence type="ECO:0000256" key="1">
    <source>
        <dbReference type="SAM" id="MobiDB-lite"/>
    </source>
</evidence>
<dbReference type="EMBL" id="JAQQXR010000008">
    <property type="protein sequence ID" value="MDC8759772.1"/>
    <property type="molecule type" value="Genomic_DNA"/>
</dbReference>
<feature type="region of interest" description="Disordered" evidence="1">
    <location>
        <begin position="1"/>
        <end position="25"/>
    </location>
</feature>
<reference evidence="3 4" key="1">
    <citation type="submission" date="2022-10" db="EMBL/GenBank/DDBJ databases">
        <title>Janthinobacterium sp. hw3 Genome sequencing.</title>
        <authorList>
            <person name="Park S."/>
        </authorList>
    </citation>
    <scope>NUCLEOTIDE SEQUENCE [LARGE SCALE GENOMIC DNA]</scope>
    <source>
        <strain evidence="4">hw3</strain>
    </source>
</reference>
<comment type="caution">
    <text evidence="3">The sequence shown here is derived from an EMBL/GenBank/DDBJ whole genome shotgun (WGS) entry which is preliminary data.</text>
</comment>
<dbReference type="PANTHER" id="PTHR35893:SF3">
    <property type="entry name" value="INNER MEMBRANE PROTEIN"/>
    <property type="match status" value="1"/>
</dbReference>
<keyword evidence="4" id="KW-1185">Reference proteome</keyword>
<evidence type="ECO:0000259" key="2">
    <source>
        <dbReference type="Pfam" id="PF19029"/>
    </source>
</evidence>
<evidence type="ECO:0000313" key="4">
    <source>
        <dbReference type="Proteomes" id="UP001221208"/>
    </source>
</evidence>